<dbReference type="EMBL" id="BDRX01000032">
    <property type="protein sequence ID" value="GBF92508.1"/>
    <property type="molecule type" value="Genomic_DNA"/>
</dbReference>
<accession>A0A2V0NXZ6</accession>
<evidence type="ECO:0000259" key="4">
    <source>
        <dbReference type="PROSITE" id="PS50966"/>
    </source>
</evidence>
<dbReference type="STRING" id="307507.A0A2V0NXZ6"/>
<dbReference type="InterPro" id="IPR001841">
    <property type="entry name" value="Znf_RING"/>
</dbReference>
<dbReference type="PANTHER" id="PTHR21540">
    <property type="entry name" value="RING FINGER AND SWIM DOMAIN-CONTAINING PROTEIN 2"/>
    <property type="match status" value="1"/>
</dbReference>
<dbReference type="GO" id="GO:0061630">
    <property type="term" value="F:ubiquitin protein ligase activity"/>
    <property type="evidence" value="ECO:0007669"/>
    <property type="project" value="InterPro"/>
</dbReference>
<comment type="caution">
    <text evidence="5">The sequence shown here is derived from an EMBL/GenBank/DDBJ whole genome shotgun (WGS) entry which is preliminary data.</text>
</comment>
<organism evidence="5 6">
    <name type="scientific">Raphidocelis subcapitata</name>
    <dbReference type="NCBI Taxonomy" id="307507"/>
    <lineage>
        <taxon>Eukaryota</taxon>
        <taxon>Viridiplantae</taxon>
        <taxon>Chlorophyta</taxon>
        <taxon>core chlorophytes</taxon>
        <taxon>Chlorophyceae</taxon>
        <taxon>CS clade</taxon>
        <taxon>Sphaeropleales</taxon>
        <taxon>Selenastraceae</taxon>
        <taxon>Raphidocelis</taxon>
    </lineage>
</organism>
<dbReference type="InterPro" id="IPR013083">
    <property type="entry name" value="Znf_RING/FYVE/PHD"/>
</dbReference>
<dbReference type="PANTHER" id="PTHR21540:SF0">
    <property type="entry name" value="PHD FAMILY PROTEIN"/>
    <property type="match status" value="1"/>
</dbReference>
<dbReference type="GO" id="GO:0008270">
    <property type="term" value="F:zinc ion binding"/>
    <property type="evidence" value="ECO:0007669"/>
    <property type="project" value="UniProtKB-KW"/>
</dbReference>
<evidence type="ECO:0000313" key="5">
    <source>
        <dbReference type="EMBL" id="GBF92508.1"/>
    </source>
</evidence>
<dbReference type="OrthoDB" id="2122982at2759"/>
<dbReference type="Gene3D" id="3.30.40.10">
    <property type="entry name" value="Zinc/RING finger domain, C3HC4 (zinc finger)"/>
    <property type="match status" value="1"/>
</dbReference>
<keyword evidence="1" id="KW-0479">Metal-binding</keyword>
<evidence type="ECO:0000256" key="1">
    <source>
        <dbReference type="PROSITE-ProRule" id="PRU00175"/>
    </source>
</evidence>
<feature type="domain" description="SWIM-type" evidence="4">
    <location>
        <begin position="169"/>
        <end position="201"/>
    </location>
</feature>
<gene>
    <name evidence="5" type="ORF">Rsub_04612</name>
</gene>
<protein>
    <recommendedName>
        <fullName evidence="7">SWIM-type domain-containing protein</fullName>
    </recommendedName>
</protein>
<evidence type="ECO:0000256" key="2">
    <source>
        <dbReference type="SAM" id="MobiDB-lite"/>
    </source>
</evidence>
<dbReference type="Pfam" id="PF04434">
    <property type="entry name" value="SWIM"/>
    <property type="match status" value="1"/>
</dbReference>
<name>A0A2V0NXZ6_9CHLO</name>
<feature type="compositionally biased region" description="Gly residues" evidence="2">
    <location>
        <begin position="42"/>
        <end position="84"/>
    </location>
</feature>
<dbReference type="Proteomes" id="UP000247498">
    <property type="component" value="Unassembled WGS sequence"/>
</dbReference>
<keyword evidence="1" id="KW-0862">Zinc</keyword>
<dbReference type="InParanoid" id="A0A2V0NXZ6"/>
<evidence type="ECO:0000259" key="3">
    <source>
        <dbReference type="PROSITE" id="PS50089"/>
    </source>
</evidence>
<reference evidence="5 6" key="1">
    <citation type="journal article" date="2018" name="Sci. Rep.">
        <title>Raphidocelis subcapitata (=Pseudokirchneriella subcapitata) provides an insight into genome evolution and environmental adaptations in the Sphaeropleales.</title>
        <authorList>
            <person name="Suzuki S."/>
            <person name="Yamaguchi H."/>
            <person name="Nakajima N."/>
            <person name="Kawachi M."/>
        </authorList>
    </citation>
    <scope>NUCLEOTIDE SEQUENCE [LARGE SCALE GENOMIC DNA]</scope>
    <source>
        <strain evidence="5 6">NIES-35</strain>
    </source>
</reference>
<feature type="compositionally biased region" description="Acidic residues" evidence="2">
    <location>
        <begin position="13"/>
        <end position="26"/>
    </location>
</feature>
<evidence type="ECO:0008006" key="7">
    <source>
        <dbReference type="Google" id="ProtNLM"/>
    </source>
</evidence>
<evidence type="ECO:0000313" key="6">
    <source>
        <dbReference type="Proteomes" id="UP000247498"/>
    </source>
</evidence>
<dbReference type="SUPFAM" id="SSF57850">
    <property type="entry name" value="RING/U-box"/>
    <property type="match status" value="1"/>
</dbReference>
<dbReference type="CDD" id="cd16494">
    <property type="entry name" value="RING-CH-C4HC3_ZSWM2"/>
    <property type="match status" value="1"/>
</dbReference>
<sequence length="382" mass="38940">MPPRKRVARAVELEDGTWDWSDEEREEPVAAKPKQKKAAGASGRGVSGGGGGGGSGSGSGASGRGASGRGASGGGRGGRGGSGSGSAKATPPKAKRAKKEAPEKRTSPSGSTVRYAAAPSKPVQDRIKRALPGSGHRMFLISTRELRPAGAPGGRAQEFTVLGATGNVYAVSISRNPTCDCPDHGKGNLCKHVLFVLLRALKLRANNPLVWQKALLTQEVEDILAGVHSTGSDVRDVLAGEAVRRGLQAATGRAKPGTRRAVEGDCPICFDELVDGAEAVSWCASCGNNLHTRCCDSWARARRAGGGGVTCVYCRAPWADGSRPGAAGGGGAGAGAAGPPGGGAYVNLARYSEAHRGVDTSIEALYPETAGFITGAWGRHGR</sequence>
<feature type="region of interest" description="Disordered" evidence="2">
    <location>
        <begin position="1"/>
        <end position="123"/>
    </location>
</feature>
<keyword evidence="6" id="KW-1185">Reference proteome</keyword>
<dbReference type="InterPro" id="IPR039903">
    <property type="entry name" value="Zswim2"/>
</dbReference>
<dbReference type="PROSITE" id="PS50966">
    <property type="entry name" value="ZF_SWIM"/>
    <property type="match status" value="1"/>
</dbReference>
<dbReference type="PROSITE" id="PS50089">
    <property type="entry name" value="ZF_RING_2"/>
    <property type="match status" value="1"/>
</dbReference>
<dbReference type="InterPro" id="IPR007527">
    <property type="entry name" value="Znf_SWIM"/>
</dbReference>
<keyword evidence="1" id="KW-0863">Zinc-finger</keyword>
<proteinExistence type="predicted"/>
<dbReference type="AlphaFoldDB" id="A0A2V0NXZ6"/>
<feature type="domain" description="RING-type" evidence="3">
    <location>
        <begin position="266"/>
        <end position="315"/>
    </location>
</feature>